<feature type="repeat" description="WD" evidence="3">
    <location>
        <begin position="781"/>
        <end position="813"/>
    </location>
</feature>
<feature type="repeat" description="WD" evidence="3">
    <location>
        <begin position="815"/>
        <end position="856"/>
    </location>
</feature>
<dbReference type="EMBL" id="RBXX01000002">
    <property type="protein sequence ID" value="RKT88399.1"/>
    <property type="molecule type" value="Genomic_DNA"/>
</dbReference>
<dbReference type="PRINTS" id="PR00320">
    <property type="entry name" value="GPROTEINBRPT"/>
</dbReference>
<dbReference type="Gene3D" id="2.130.10.10">
    <property type="entry name" value="YVTN repeat-like/Quinoprotein amine dehydrogenase"/>
    <property type="match status" value="4"/>
</dbReference>
<dbReference type="SUPFAM" id="SSF50998">
    <property type="entry name" value="Quinoprotein alcohol dehydrogenase-like"/>
    <property type="match status" value="1"/>
</dbReference>
<dbReference type="InterPro" id="IPR015943">
    <property type="entry name" value="WD40/YVTN_repeat-like_dom_sf"/>
</dbReference>
<organism evidence="6 7">
    <name type="scientific">Saccharopolyspora antimicrobica</name>
    <dbReference type="NCBI Taxonomy" id="455193"/>
    <lineage>
        <taxon>Bacteria</taxon>
        <taxon>Bacillati</taxon>
        <taxon>Actinomycetota</taxon>
        <taxon>Actinomycetes</taxon>
        <taxon>Pseudonocardiales</taxon>
        <taxon>Pseudonocardiaceae</taxon>
        <taxon>Saccharopolyspora</taxon>
    </lineage>
</organism>
<feature type="repeat" description="WD" evidence="3">
    <location>
        <begin position="634"/>
        <end position="666"/>
    </location>
</feature>
<name>A0A1I4QLN0_9PSEU</name>
<feature type="repeat" description="WD" evidence="3">
    <location>
        <begin position="901"/>
        <end position="942"/>
    </location>
</feature>
<evidence type="ECO:0000256" key="1">
    <source>
        <dbReference type="ARBA" id="ARBA00022574"/>
    </source>
</evidence>
<dbReference type="Proteomes" id="UP000270697">
    <property type="component" value="Unassembled WGS sequence"/>
</dbReference>
<keyword evidence="1 3" id="KW-0853">WD repeat</keyword>
<dbReference type="PANTHER" id="PTHR19879:SF9">
    <property type="entry name" value="TRANSCRIPTION INITIATION FACTOR TFIID SUBUNIT 5"/>
    <property type="match status" value="1"/>
</dbReference>
<protein>
    <submittedName>
        <fullName evidence="5">WD-40 repeat-containing protein</fullName>
    </submittedName>
    <submittedName>
        <fullName evidence="6">WD40 repeat</fullName>
    </submittedName>
</protein>
<dbReference type="STRING" id="455193.SAMN05421805_101160"/>
<feature type="repeat" description="WD" evidence="3">
    <location>
        <begin position="858"/>
        <end position="899"/>
    </location>
</feature>
<feature type="repeat" description="WD" evidence="3">
    <location>
        <begin position="711"/>
        <end position="752"/>
    </location>
</feature>
<gene>
    <name evidence="5" type="ORF">ATL45_6833</name>
    <name evidence="6" type="ORF">SAMN05421805_101160</name>
</gene>
<dbReference type="InterPro" id="IPR019775">
    <property type="entry name" value="WD40_repeat_CS"/>
</dbReference>
<dbReference type="InterPro" id="IPR027417">
    <property type="entry name" value="P-loop_NTPase"/>
</dbReference>
<evidence type="ECO:0000313" key="7">
    <source>
        <dbReference type="Proteomes" id="UP000199398"/>
    </source>
</evidence>
<keyword evidence="2" id="KW-0677">Repeat</keyword>
<evidence type="ECO:0000256" key="2">
    <source>
        <dbReference type="ARBA" id="ARBA00022737"/>
    </source>
</evidence>
<evidence type="ECO:0000259" key="4">
    <source>
        <dbReference type="Pfam" id="PF20703"/>
    </source>
</evidence>
<dbReference type="InterPro" id="IPR020472">
    <property type="entry name" value="WD40_PAC1"/>
</dbReference>
<sequence>MSAEQNSDSPAASGRAATYSVDAHSATGVQVGEGNTQIVYSYRTGTWVEGATPRPLVDVRGKVESPYRGLAAFGERDAAFFFGRESAADDVLQRMSERLQGTGLQVVTGVSGAGKSSLMQAGVIPRIRGEGLAAAREAASWPCVVFAPGHTPLDKLAVQVASVAGTDAASVRQGLDEDPARFALNAAQAALAGSKGTSDESPRLLLVVDQFEQLFTQCPDEDQRQAFITALHSAATTGHGIDQTPAALVVLVMRQDFEGSCANYPELQTAIQQRYFVAPMTPRQLRMAISEPAKKAGSRVDDDLVELLLSEIKARPSSGAHPQHTGSSAGVLPLLSHALDKAWRLRSGEHLTVGDYEGTGGIEGAVADSAKRAYDSLTPDQQTAARQIFTRLTTISDDGVDTADRAFRSELTEGKSAAAVQDIDAVLKSFADERLLTLGDNTVEISHETLITAWPLLHDWLADTHTDRIVHTRLRAIVSEWNGNRRDRSYLYTGSLLEAANSAAARIRADPARHAPLSPAEEEFLRDSHRLQNRRVRTRQTFIATLTVLVVGLATTTFLTHQASQDAARQRDLAVAGQLINESLSLADSDPTAARVKSLAAWAIDRSAGSNNAMLTVAANALRSTLLSNDTFDSVEFRPDSKALATTSDDGTARLWNATNGRPIGQTLTGHTAEVHSVAFSPDSRILATASHDGTARLWNATNGHPIGQPLTGHTDWVRSVTFSPDSKTLATTSDDGTARLWNATNGHPIGQPLTGGTSSVYSAAADPLSSTLLSIDTFDSVAFSPDSKTLATANSDGTARLWNATNGRPIGQPLTGHTDLLNSVVFSPDSKTVATTSNDGTARLWNATNGHPIGQPLTGHTSSVYSVAFSPDSKTLATTSSDETARLWNATNGRPIGQPLTGHTAKVYSAAFSPDSRTLATASHDGTARLWNATNGHPIGPPLTNNSNRGYSGVLSTNGPTFASISKDGTARLWNLDRLFNVRRNLCAEIGGSLTRAMWDKHVPHGPTYRDACNL</sequence>
<feature type="domain" description="Novel STAND NTPase 1" evidence="4">
    <location>
        <begin position="66"/>
        <end position="488"/>
    </location>
</feature>
<dbReference type="PANTHER" id="PTHR19879">
    <property type="entry name" value="TRANSCRIPTION INITIATION FACTOR TFIID"/>
    <property type="match status" value="1"/>
</dbReference>
<accession>A0A1I4QLN0</accession>
<evidence type="ECO:0000313" key="8">
    <source>
        <dbReference type="Proteomes" id="UP000270697"/>
    </source>
</evidence>
<evidence type="ECO:0000313" key="6">
    <source>
        <dbReference type="EMBL" id="SFM40543.1"/>
    </source>
</evidence>
<proteinExistence type="predicted"/>
<dbReference type="InterPro" id="IPR001680">
    <property type="entry name" value="WD40_rpt"/>
</dbReference>
<dbReference type="InterPro" id="IPR049052">
    <property type="entry name" value="nSTAND1"/>
</dbReference>
<dbReference type="RefSeq" id="WP_093145722.1">
    <property type="nucleotide sequence ID" value="NZ_FOUP01000001.1"/>
</dbReference>
<dbReference type="Proteomes" id="UP000199398">
    <property type="component" value="Unassembled WGS sequence"/>
</dbReference>
<dbReference type="SUPFAM" id="SSF52540">
    <property type="entry name" value="P-loop containing nucleoside triphosphate hydrolases"/>
    <property type="match status" value="1"/>
</dbReference>
<keyword evidence="8" id="KW-1185">Reference proteome</keyword>
<dbReference type="OrthoDB" id="166850at2"/>
<dbReference type="PROSITE" id="PS00678">
    <property type="entry name" value="WD_REPEATS_1"/>
    <property type="match status" value="7"/>
</dbReference>
<dbReference type="InterPro" id="IPR011047">
    <property type="entry name" value="Quinoprotein_ADH-like_sf"/>
</dbReference>
<feature type="repeat" description="WD" evidence="3">
    <location>
        <begin position="668"/>
        <end position="709"/>
    </location>
</feature>
<evidence type="ECO:0000313" key="5">
    <source>
        <dbReference type="EMBL" id="RKT88399.1"/>
    </source>
</evidence>
<dbReference type="PROSITE" id="PS50082">
    <property type="entry name" value="WD_REPEATS_2"/>
    <property type="match status" value="7"/>
</dbReference>
<reference evidence="6 7" key="1">
    <citation type="submission" date="2016-10" db="EMBL/GenBank/DDBJ databases">
        <authorList>
            <person name="de Groot N.N."/>
        </authorList>
    </citation>
    <scope>NUCLEOTIDE SEQUENCE [LARGE SCALE GENOMIC DNA]</scope>
    <source>
        <strain evidence="6 7">CPCC 201259</strain>
    </source>
</reference>
<dbReference type="AlphaFoldDB" id="A0A1I4QLN0"/>
<dbReference type="CDD" id="cd00200">
    <property type="entry name" value="WD40"/>
    <property type="match status" value="1"/>
</dbReference>
<dbReference type="Pfam" id="PF20703">
    <property type="entry name" value="nSTAND1"/>
    <property type="match status" value="1"/>
</dbReference>
<dbReference type="SMART" id="SM00320">
    <property type="entry name" value="WD40"/>
    <property type="match status" value="8"/>
</dbReference>
<dbReference type="PROSITE" id="PS50294">
    <property type="entry name" value="WD_REPEATS_REGION"/>
    <property type="match status" value="7"/>
</dbReference>
<dbReference type="EMBL" id="FOUP01000001">
    <property type="protein sequence ID" value="SFM40543.1"/>
    <property type="molecule type" value="Genomic_DNA"/>
</dbReference>
<dbReference type="Pfam" id="PF00400">
    <property type="entry name" value="WD40"/>
    <property type="match status" value="7"/>
</dbReference>
<evidence type="ECO:0000256" key="3">
    <source>
        <dbReference type="PROSITE-ProRule" id="PRU00221"/>
    </source>
</evidence>
<reference evidence="5 8" key="2">
    <citation type="submission" date="2018-10" db="EMBL/GenBank/DDBJ databases">
        <title>Sequencing the genomes of 1000 actinobacteria strains.</title>
        <authorList>
            <person name="Klenk H.-P."/>
        </authorList>
    </citation>
    <scope>NUCLEOTIDE SEQUENCE [LARGE SCALE GENOMIC DNA]</scope>
    <source>
        <strain evidence="5 8">DSM 45119</strain>
    </source>
</reference>